<dbReference type="RefSeq" id="WP_344756112.1">
    <property type="nucleotide sequence ID" value="NZ_BAABBW010000005.1"/>
</dbReference>
<feature type="transmembrane region" description="Helical" evidence="1">
    <location>
        <begin position="162"/>
        <end position="181"/>
    </location>
</feature>
<protein>
    <recommendedName>
        <fullName evidence="4">DUF1361 domain-containing protein</fullName>
    </recommendedName>
</protein>
<evidence type="ECO:0000313" key="3">
    <source>
        <dbReference type="Proteomes" id="UP001501079"/>
    </source>
</evidence>
<gene>
    <name evidence="2" type="ORF">GCM10022287_31290</name>
</gene>
<evidence type="ECO:0008006" key="4">
    <source>
        <dbReference type="Google" id="ProtNLM"/>
    </source>
</evidence>
<organism evidence="2 3">
    <name type="scientific">Gryllotalpicola koreensis</name>
    <dbReference type="NCBI Taxonomy" id="993086"/>
    <lineage>
        <taxon>Bacteria</taxon>
        <taxon>Bacillati</taxon>
        <taxon>Actinomycetota</taxon>
        <taxon>Actinomycetes</taxon>
        <taxon>Micrococcales</taxon>
        <taxon>Microbacteriaceae</taxon>
        <taxon>Gryllotalpicola</taxon>
    </lineage>
</organism>
<dbReference type="InterPro" id="IPR009793">
    <property type="entry name" value="DUF1361"/>
</dbReference>
<feature type="transmembrane region" description="Helical" evidence="1">
    <location>
        <begin position="37"/>
        <end position="59"/>
    </location>
</feature>
<keyword evidence="1" id="KW-0472">Membrane</keyword>
<proteinExistence type="predicted"/>
<feature type="transmembrane region" description="Helical" evidence="1">
    <location>
        <begin position="79"/>
        <end position="101"/>
    </location>
</feature>
<keyword evidence="1" id="KW-0812">Transmembrane</keyword>
<keyword evidence="3" id="KW-1185">Reference proteome</keyword>
<sequence length="243" mass="26391">MAALVDLIAVALLNVYAVVLIVLRARLYGARLYRPMLVNVALSFVPVVGALAAVAGLLFLAPALTALADLLQGVVPVILWGYLTLATLLWLLFFPNAIYLITELNFSHRGADDRVPLWFDIIQTLTLTLSGIMNAIASLLIVQSEFIVLIADPTGHGSGAPVFSWVFAGAVIVLGALGVYLGRYLRFNSWDVRHPASLVRKLAGHLREPGRALELGGFVLTHALLVALVYVPVFTLFYRALFE</sequence>
<reference evidence="3" key="1">
    <citation type="journal article" date="2019" name="Int. J. Syst. Evol. Microbiol.">
        <title>The Global Catalogue of Microorganisms (GCM) 10K type strain sequencing project: providing services to taxonomists for standard genome sequencing and annotation.</title>
        <authorList>
            <consortium name="The Broad Institute Genomics Platform"/>
            <consortium name="The Broad Institute Genome Sequencing Center for Infectious Disease"/>
            <person name="Wu L."/>
            <person name="Ma J."/>
        </authorList>
    </citation>
    <scope>NUCLEOTIDE SEQUENCE [LARGE SCALE GENOMIC DNA]</scope>
    <source>
        <strain evidence="3">JCM 17591</strain>
    </source>
</reference>
<name>A0ABP8A7D0_9MICO</name>
<feature type="transmembrane region" description="Helical" evidence="1">
    <location>
        <begin position="6"/>
        <end position="25"/>
    </location>
</feature>
<evidence type="ECO:0000256" key="1">
    <source>
        <dbReference type="SAM" id="Phobius"/>
    </source>
</evidence>
<feature type="transmembrane region" description="Helical" evidence="1">
    <location>
        <begin position="121"/>
        <end position="142"/>
    </location>
</feature>
<dbReference type="Pfam" id="PF07099">
    <property type="entry name" value="DUF1361"/>
    <property type="match status" value="1"/>
</dbReference>
<dbReference type="EMBL" id="BAABBW010000005">
    <property type="protein sequence ID" value="GAA4179261.1"/>
    <property type="molecule type" value="Genomic_DNA"/>
</dbReference>
<evidence type="ECO:0000313" key="2">
    <source>
        <dbReference type="EMBL" id="GAA4179261.1"/>
    </source>
</evidence>
<comment type="caution">
    <text evidence="2">The sequence shown here is derived from an EMBL/GenBank/DDBJ whole genome shotgun (WGS) entry which is preliminary data.</text>
</comment>
<dbReference type="Proteomes" id="UP001501079">
    <property type="component" value="Unassembled WGS sequence"/>
</dbReference>
<accession>A0ABP8A7D0</accession>
<feature type="transmembrane region" description="Helical" evidence="1">
    <location>
        <begin position="215"/>
        <end position="238"/>
    </location>
</feature>
<keyword evidence="1" id="KW-1133">Transmembrane helix</keyword>